<reference evidence="1 2" key="1">
    <citation type="submission" date="2024-05" db="EMBL/GenBank/DDBJ databases">
        <title>Genome sequencing and assembly of Indian major carp, Cirrhinus mrigala (Hamilton, 1822).</title>
        <authorList>
            <person name="Mohindra V."/>
            <person name="Chowdhury L.M."/>
            <person name="Lal K."/>
            <person name="Jena J.K."/>
        </authorList>
    </citation>
    <scope>NUCLEOTIDE SEQUENCE [LARGE SCALE GENOMIC DNA]</scope>
    <source>
        <strain evidence="1">CM1030</strain>
        <tissue evidence="1">Blood</tissue>
    </source>
</reference>
<dbReference type="Pfam" id="PF02443">
    <property type="entry name" value="Circo_capsid"/>
    <property type="match status" value="1"/>
</dbReference>
<keyword evidence="2" id="KW-1185">Reference proteome</keyword>
<organism evidence="1 2">
    <name type="scientific">Cirrhinus mrigala</name>
    <name type="common">Mrigala</name>
    <dbReference type="NCBI Taxonomy" id="683832"/>
    <lineage>
        <taxon>Eukaryota</taxon>
        <taxon>Metazoa</taxon>
        <taxon>Chordata</taxon>
        <taxon>Craniata</taxon>
        <taxon>Vertebrata</taxon>
        <taxon>Euteleostomi</taxon>
        <taxon>Actinopterygii</taxon>
        <taxon>Neopterygii</taxon>
        <taxon>Teleostei</taxon>
        <taxon>Ostariophysi</taxon>
        <taxon>Cypriniformes</taxon>
        <taxon>Cyprinidae</taxon>
        <taxon>Labeoninae</taxon>
        <taxon>Labeonini</taxon>
        <taxon>Cirrhinus</taxon>
    </lineage>
</organism>
<sequence length="218" mass="25443">VTCTKTPQEMARRSLVRRRRRFRKHFNYIRFRGIKHDNVTWNKSTGISLPLSFKLNDISYPTSYFDYYKIKKVVVQVWPRYNNVPSNNTNDQIILGSTAIDYDDITTSTTDTDPYKDYSTRKTWLSNRFHSRKFTPRPQVEIFKTTSVTNYGLFNVRHSPWLNAAQPDIPHYAMKLWMPSHSTATAPISFKLIISLWPKPAGHFVTGREGLPPRGLRG</sequence>
<comment type="caution">
    <text evidence="1">The sequence shown here is derived from an EMBL/GenBank/DDBJ whole genome shotgun (WGS) entry which is preliminary data.</text>
</comment>
<feature type="non-terminal residue" evidence="1">
    <location>
        <position position="1"/>
    </location>
</feature>
<protein>
    <recommendedName>
        <fullName evidence="3">Capsid protein</fullName>
    </recommendedName>
</protein>
<name>A0ABD0P4V7_CIRMR</name>
<dbReference type="InterPro" id="IPR038652">
    <property type="entry name" value="Circovirus_capsid_sf"/>
</dbReference>
<evidence type="ECO:0000313" key="1">
    <source>
        <dbReference type="EMBL" id="KAL0168655.1"/>
    </source>
</evidence>
<proteinExistence type="predicted"/>
<gene>
    <name evidence="1" type="ORF">M9458_036877</name>
</gene>
<evidence type="ECO:0000313" key="2">
    <source>
        <dbReference type="Proteomes" id="UP001529510"/>
    </source>
</evidence>
<evidence type="ECO:0008006" key="3">
    <source>
        <dbReference type="Google" id="ProtNLM"/>
    </source>
</evidence>
<dbReference type="Proteomes" id="UP001529510">
    <property type="component" value="Unassembled WGS sequence"/>
</dbReference>
<accession>A0ABD0P4V7</accession>
<dbReference type="EMBL" id="JAMKFB020000018">
    <property type="protein sequence ID" value="KAL0168655.1"/>
    <property type="molecule type" value="Genomic_DNA"/>
</dbReference>
<dbReference type="AlphaFoldDB" id="A0ABD0P4V7"/>
<dbReference type="Gene3D" id="2.60.120.950">
    <property type="entry name" value="Circovirus capsid protein"/>
    <property type="match status" value="1"/>
</dbReference>
<dbReference type="InterPro" id="IPR003383">
    <property type="entry name" value="Circovirus_capsid"/>
</dbReference>